<evidence type="ECO:0008006" key="3">
    <source>
        <dbReference type="Google" id="ProtNLM"/>
    </source>
</evidence>
<name>A0A090Q061_9FLAO</name>
<sequence>MLKKFLILVAVATFTLSISSCREKSTGEKVEDAVEDVADDIEDTVD</sequence>
<dbReference type="eggNOG" id="ENOG5030ISC">
    <property type="taxonomic scope" value="Bacteria"/>
</dbReference>
<gene>
    <name evidence="1" type="ORF">JCM19294_1938</name>
</gene>
<reference evidence="1" key="1">
    <citation type="journal article" date="2014" name="Genome Announc.">
        <title>Draft Genome Sequences of Marine Flavobacterium Nonlabens Strains NR17, NR24, NR27, NR32, NR33, and Ara13.</title>
        <authorList>
            <person name="Nakanishi M."/>
            <person name="Meirelles P."/>
            <person name="Suzuki R."/>
            <person name="Takatani N."/>
            <person name="Mino S."/>
            <person name="Suda W."/>
            <person name="Oshima K."/>
            <person name="Hattori M."/>
            <person name="Ohkuma M."/>
            <person name="Hosokawa M."/>
            <person name="Miyashita K."/>
            <person name="Thompson F.L."/>
            <person name="Niwa A."/>
            <person name="Sawabe T."/>
            <person name="Sawabe T."/>
        </authorList>
    </citation>
    <scope>NUCLEOTIDE SEQUENCE [LARGE SCALE GENOMIC DNA]</scope>
    <source>
        <strain evidence="1">JCM 19294</strain>
    </source>
</reference>
<dbReference type="Proteomes" id="UP000029221">
    <property type="component" value="Unassembled WGS sequence"/>
</dbReference>
<protein>
    <recommendedName>
        <fullName evidence="3">Entericidin EcnAB</fullName>
    </recommendedName>
</protein>
<organism evidence="1 2">
    <name type="scientific">Nonlabens tegetincola</name>
    <dbReference type="NCBI Taxonomy" id="323273"/>
    <lineage>
        <taxon>Bacteria</taxon>
        <taxon>Pseudomonadati</taxon>
        <taxon>Bacteroidota</taxon>
        <taxon>Flavobacteriia</taxon>
        <taxon>Flavobacteriales</taxon>
        <taxon>Flavobacteriaceae</taxon>
        <taxon>Nonlabens</taxon>
    </lineage>
</organism>
<comment type="caution">
    <text evidence="1">The sequence shown here is derived from an EMBL/GenBank/DDBJ whole genome shotgun (WGS) entry which is preliminary data.</text>
</comment>
<accession>A0A090Q061</accession>
<dbReference type="AlphaFoldDB" id="A0A090Q061"/>
<evidence type="ECO:0000313" key="2">
    <source>
        <dbReference type="Proteomes" id="UP000029221"/>
    </source>
</evidence>
<proteinExistence type="predicted"/>
<evidence type="ECO:0000313" key="1">
    <source>
        <dbReference type="EMBL" id="GAK96425.1"/>
    </source>
</evidence>
<dbReference type="RefSeq" id="WP_167342367.1">
    <property type="nucleotide sequence ID" value="NZ_BBML01000002.1"/>
</dbReference>
<dbReference type="PROSITE" id="PS51257">
    <property type="entry name" value="PROKAR_LIPOPROTEIN"/>
    <property type="match status" value="1"/>
</dbReference>
<keyword evidence="2" id="KW-1185">Reference proteome</keyword>
<dbReference type="EMBL" id="BBML01000002">
    <property type="protein sequence ID" value="GAK96425.1"/>
    <property type="molecule type" value="Genomic_DNA"/>
</dbReference>